<protein>
    <submittedName>
        <fullName evidence="2">Uncharacterized protein</fullName>
    </submittedName>
</protein>
<dbReference type="Proteomes" id="UP000250043">
    <property type="component" value="Unassembled WGS sequence"/>
</dbReference>
<dbReference type="AlphaFoldDB" id="A0A8E2AVA2"/>
<sequence length="140" mass="15868">MPNHTKVAIAGLRMLPGCTSLRVRRFSPPAPGSFRAWRIPTLHQENIALTLTPFGDAAFRRFRDLTGRARLRQPPKSPKRVEKRAKPMRYSPDVGVLCSSEAPRRPMGGRWPFPTGIRMTAGRKVRCARRRPGRLCKALR</sequence>
<accession>A0A8E2AVA2</accession>
<evidence type="ECO:0000313" key="3">
    <source>
        <dbReference type="Proteomes" id="UP000250043"/>
    </source>
</evidence>
<evidence type="ECO:0000313" key="2">
    <source>
        <dbReference type="EMBL" id="OCH91236.1"/>
    </source>
</evidence>
<organism evidence="2 3">
    <name type="scientific">Obba rivulosa</name>
    <dbReference type="NCBI Taxonomy" id="1052685"/>
    <lineage>
        <taxon>Eukaryota</taxon>
        <taxon>Fungi</taxon>
        <taxon>Dikarya</taxon>
        <taxon>Basidiomycota</taxon>
        <taxon>Agaricomycotina</taxon>
        <taxon>Agaricomycetes</taxon>
        <taxon>Polyporales</taxon>
        <taxon>Gelatoporiaceae</taxon>
        <taxon>Obba</taxon>
    </lineage>
</organism>
<feature type="region of interest" description="Disordered" evidence="1">
    <location>
        <begin position="67"/>
        <end position="86"/>
    </location>
</feature>
<gene>
    <name evidence="2" type="ORF">OBBRIDRAFT_544246</name>
</gene>
<feature type="region of interest" description="Disordered" evidence="1">
    <location>
        <begin position="93"/>
        <end position="115"/>
    </location>
</feature>
<evidence type="ECO:0000256" key="1">
    <source>
        <dbReference type="SAM" id="MobiDB-lite"/>
    </source>
</evidence>
<name>A0A8E2AVA2_9APHY</name>
<proteinExistence type="predicted"/>
<keyword evidence="3" id="KW-1185">Reference proteome</keyword>
<feature type="compositionally biased region" description="Basic residues" evidence="1">
    <location>
        <begin position="69"/>
        <end position="86"/>
    </location>
</feature>
<reference evidence="2 3" key="1">
    <citation type="submission" date="2016-07" db="EMBL/GenBank/DDBJ databases">
        <title>Draft genome of the white-rot fungus Obba rivulosa 3A-2.</title>
        <authorList>
            <consortium name="DOE Joint Genome Institute"/>
            <person name="Miettinen O."/>
            <person name="Riley R."/>
            <person name="Acob R."/>
            <person name="Barry K."/>
            <person name="Cullen D."/>
            <person name="De Vries R."/>
            <person name="Hainaut M."/>
            <person name="Hatakka A."/>
            <person name="Henrissat B."/>
            <person name="Hilden K."/>
            <person name="Kuo R."/>
            <person name="Labutti K."/>
            <person name="Lipzen A."/>
            <person name="Makela M.R."/>
            <person name="Sandor L."/>
            <person name="Spatafora J.W."/>
            <person name="Grigoriev I.V."/>
            <person name="Hibbett D.S."/>
        </authorList>
    </citation>
    <scope>NUCLEOTIDE SEQUENCE [LARGE SCALE GENOMIC DNA]</scope>
    <source>
        <strain evidence="2 3">3A-2</strain>
    </source>
</reference>
<dbReference type="EMBL" id="KV722389">
    <property type="protein sequence ID" value="OCH91236.1"/>
    <property type="molecule type" value="Genomic_DNA"/>
</dbReference>